<proteinExistence type="predicted"/>
<evidence type="ECO:0000313" key="1">
    <source>
        <dbReference type="EMBL" id="CUP57403.1"/>
    </source>
</evidence>
<protein>
    <recommendedName>
        <fullName evidence="3">DUF4313 domain-containing protein</fullName>
    </recommendedName>
</protein>
<dbReference type="GeneID" id="96228764"/>
<dbReference type="AlphaFoldDB" id="A0A174P8V0"/>
<dbReference type="RefSeq" id="WP_081019432.1">
    <property type="nucleotide sequence ID" value="NZ_CZAY01000009.1"/>
</dbReference>
<sequence>MEQEEKLSLDFGNGEIYEVWLEVATYPADKNIKVCVFTEKEEEIWKLFELTTDMGIPLEKNQTFLLPGYDLEQIVEFIKKNAIGQLKEEICCSGCMEYPLFEFQEETLKKLDPEGYAAYEQAYQERGEVKNPEFQKEIKTADFQWAYGTEELALRVDYYAMNQNLYVELYSREDGMWEPFSDLTVNLPGYCLEPGTACISGDFSKENIQFIQEHGLGTLLPWKAQSGMGQYAVVKFHLEELRKFDQAGVAAFCNQHGLQKTMQEERRQSR</sequence>
<dbReference type="Pfam" id="PF14190">
    <property type="entry name" value="DUF4313"/>
    <property type="match status" value="2"/>
</dbReference>
<accession>A0A174P8V0</accession>
<dbReference type="Proteomes" id="UP000095485">
    <property type="component" value="Unassembled WGS sequence"/>
</dbReference>
<name>A0A174P8V0_9FIRM</name>
<gene>
    <name evidence="1" type="ORF">ERS852526_01469</name>
</gene>
<dbReference type="EMBL" id="CZAY01000009">
    <property type="protein sequence ID" value="CUP57403.1"/>
    <property type="molecule type" value="Genomic_DNA"/>
</dbReference>
<evidence type="ECO:0000313" key="2">
    <source>
        <dbReference type="Proteomes" id="UP000095485"/>
    </source>
</evidence>
<dbReference type="OrthoDB" id="2056052at2"/>
<dbReference type="InterPro" id="IPR025462">
    <property type="entry name" value="DUF4313"/>
</dbReference>
<evidence type="ECO:0008006" key="3">
    <source>
        <dbReference type="Google" id="ProtNLM"/>
    </source>
</evidence>
<reference evidence="1 2" key="1">
    <citation type="submission" date="2015-09" db="EMBL/GenBank/DDBJ databases">
        <authorList>
            <consortium name="Pathogen Informatics"/>
        </authorList>
    </citation>
    <scope>NUCLEOTIDE SEQUENCE [LARGE SCALE GENOMIC DNA]</scope>
    <source>
        <strain evidence="1 2">2789STDY5834914</strain>
    </source>
</reference>
<organism evidence="1 2">
    <name type="scientific">Dorea longicatena</name>
    <dbReference type="NCBI Taxonomy" id="88431"/>
    <lineage>
        <taxon>Bacteria</taxon>
        <taxon>Bacillati</taxon>
        <taxon>Bacillota</taxon>
        <taxon>Clostridia</taxon>
        <taxon>Lachnospirales</taxon>
        <taxon>Lachnospiraceae</taxon>
        <taxon>Dorea</taxon>
    </lineage>
</organism>